<dbReference type="InterPro" id="IPR046848">
    <property type="entry name" value="E_motif"/>
</dbReference>
<dbReference type="GO" id="GO:0003723">
    <property type="term" value="F:RNA binding"/>
    <property type="evidence" value="ECO:0007669"/>
    <property type="project" value="InterPro"/>
</dbReference>
<dbReference type="Gene3D" id="1.25.40.10">
    <property type="entry name" value="Tetratricopeptide repeat domain"/>
    <property type="match status" value="2"/>
</dbReference>
<organism evidence="3 4">
    <name type="scientific">Hevea brasiliensis</name>
    <name type="common">Para rubber tree</name>
    <name type="synonym">Siphonia brasiliensis</name>
    <dbReference type="NCBI Taxonomy" id="3981"/>
    <lineage>
        <taxon>Eukaryota</taxon>
        <taxon>Viridiplantae</taxon>
        <taxon>Streptophyta</taxon>
        <taxon>Embryophyta</taxon>
        <taxon>Tracheophyta</taxon>
        <taxon>Spermatophyta</taxon>
        <taxon>Magnoliopsida</taxon>
        <taxon>eudicotyledons</taxon>
        <taxon>Gunneridae</taxon>
        <taxon>Pentapetalae</taxon>
        <taxon>rosids</taxon>
        <taxon>fabids</taxon>
        <taxon>Malpighiales</taxon>
        <taxon>Euphorbiaceae</taxon>
        <taxon>Crotonoideae</taxon>
        <taxon>Micrandreae</taxon>
        <taxon>Hevea</taxon>
    </lineage>
</organism>
<name>A0A6A6N1D0_HEVBR</name>
<comment type="caution">
    <text evidence="3">The sequence shown here is derived from an EMBL/GenBank/DDBJ whole genome shotgun (WGS) entry which is preliminary data.</text>
</comment>
<dbReference type="Pfam" id="PF01535">
    <property type="entry name" value="PPR"/>
    <property type="match status" value="3"/>
</dbReference>
<sequence length="567" mass="62940">MRVHSSPTQSLFSLSRRPITKNPNPAYGSKFFDDAITYLHLHFLANAEAMNPYSICGKVLETGLFFAPIEIDVAAASNFLFPTAMRTSSLVLFFGRNKLTPSIHLIHTLSSHEPFSAHKLTRTTLTKPLDKALRILDIIAPKTGTSATGRNSHLRLIQDFLETNSNHISEQHLSSDISASISAEGISNGLDEILASSFLDNEEPNAVCLRSDAASLSSALSLCASTCDLRVGIQYHCLAICTGFVANAYVGSSLITLYGKCRELDSAYKVFHEMPIRTVVSWTAIIYGFAQEWQVDVCLELFSVMRNSKLKPNDFTFTSLLSACTGSGALEQGRSAHCQIIRMGFDSYLHIANALISMYCKCGSVPVALYIFENMCDKDIVSWNSMISGGRNYFNSMVEYGVRPELDHYSCLVDLLGRAGLIEEAKDVISRMPLSPNAIIWGSLLSSCRLHGSVWIGIQAAERRLLLEPDCTATHVQLANLYASVSCWDQAARVRKLMKDRGLKTNPGYSWIEVKNKVWRFRAEDRSNARISEILSVLDCLVDHMITLGYVPEIHEEEVNDVLYNCN</sequence>
<dbReference type="InterPro" id="IPR046960">
    <property type="entry name" value="PPR_At4g14850-like_plant"/>
</dbReference>
<dbReference type="Pfam" id="PF13041">
    <property type="entry name" value="PPR_2"/>
    <property type="match status" value="1"/>
</dbReference>
<dbReference type="FunFam" id="1.25.40.10:FF:000073">
    <property type="entry name" value="Pentatricopeptide repeat-containing protein chloroplastic"/>
    <property type="match status" value="1"/>
</dbReference>
<dbReference type="PROSITE" id="PS51375">
    <property type="entry name" value="PPR"/>
    <property type="match status" value="1"/>
</dbReference>
<dbReference type="NCBIfam" id="TIGR00756">
    <property type="entry name" value="PPR"/>
    <property type="match status" value="2"/>
</dbReference>
<dbReference type="PANTHER" id="PTHR47926:SF438">
    <property type="entry name" value="PENTATRICOPEPTIDE REPEAT-CONTAINING PROTEIN"/>
    <property type="match status" value="1"/>
</dbReference>
<dbReference type="EMBL" id="JAAGAX010000003">
    <property type="protein sequence ID" value="KAF2318376.1"/>
    <property type="molecule type" value="Genomic_DNA"/>
</dbReference>
<evidence type="ECO:0000256" key="2">
    <source>
        <dbReference type="PROSITE-ProRule" id="PRU00708"/>
    </source>
</evidence>
<dbReference type="InterPro" id="IPR002885">
    <property type="entry name" value="PPR_rpt"/>
</dbReference>
<reference evidence="3 4" key="1">
    <citation type="journal article" date="2020" name="Mol. Plant">
        <title>The Chromosome-Based Rubber Tree Genome Provides New Insights into Spurge Genome Evolution and Rubber Biosynthesis.</title>
        <authorList>
            <person name="Liu J."/>
            <person name="Shi C."/>
            <person name="Shi C.C."/>
            <person name="Li W."/>
            <person name="Zhang Q.J."/>
            <person name="Zhang Y."/>
            <person name="Li K."/>
            <person name="Lu H.F."/>
            <person name="Shi C."/>
            <person name="Zhu S.T."/>
            <person name="Xiao Z.Y."/>
            <person name="Nan H."/>
            <person name="Yue Y."/>
            <person name="Zhu X.G."/>
            <person name="Wu Y."/>
            <person name="Hong X.N."/>
            <person name="Fan G.Y."/>
            <person name="Tong Y."/>
            <person name="Zhang D."/>
            <person name="Mao C.L."/>
            <person name="Liu Y.L."/>
            <person name="Hao S.J."/>
            <person name="Liu W.Q."/>
            <person name="Lv M.Q."/>
            <person name="Zhang H.B."/>
            <person name="Liu Y."/>
            <person name="Hu-Tang G.R."/>
            <person name="Wang J.P."/>
            <person name="Wang J.H."/>
            <person name="Sun Y.H."/>
            <person name="Ni S.B."/>
            <person name="Chen W.B."/>
            <person name="Zhang X.C."/>
            <person name="Jiao Y.N."/>
            <person name="Eichler E.E."/>
            <person name="Li G.H."/>
            <person name="Liu X."/>
            <person name="Gao L.Z."/>
        </authorList>
    </citation>
    <scope>NUCLEOTIDE SEQUENCE [LARGE SCALE GENOMIC DNA]</scope>
    <source>
        <strain evidence="4">cv. GT1</strain>
        <tissue evidence="3">Leaf</tissue>
    </source>
</reference>
<proteinExistence type="predicted"/>
<dbReference type="GO" id="GO:0099402">
    <property type="term" value="P:plant organ development"/>
    <property type="evidence" value="ECO:0007669"/>
    <property type="project" value="UniProtKB-ARBA"/>
</dbReference>
<evidence type="ECO:0000313" key="4">
    <source>
        <dbReference type="Proteomes" id="UP000467840"/>
    </source>
</evidence>
<dbReference type="Pfam" id="PF20431">
    <property type="entry name" value="E_motif"/>
    <property type="match status" value="1"/>
</dbReference>
<dbReference type="InterPro" id="IPR011990">
    <property type="entry name" value="TPR-like_helical_dom_sf"/>
</dbReference>
<dbReference type="GO" id="GO:0009451">
    <property type="term" value="P:RNA modification"/>
    <property type="evidence" value="ECO:0007669"/>
    <property type="project" value="InterPro"/>
</dbReference>
<keyword evidence="1" id="KW-0677">Repeat</keyword>
<dbReference type="FunFam" id="1.25.40.10:FF:000158">
    <property type="entry name" value="pentatricopeptide repeat-containing protein At2g33680"/>
    <property type="match status" value="1"/>
</dbReference>
<accession>A0A6A6N1D0</accession>
<dbReference type="Proteomes" id="UP000467840">
    <property type="component" value="Chromosome 10"/>
</dbReference>
<evidence type="ECO:0000256" key="1">
    <source>
        <dbReference type="ARBA" id="ARBA00022737"/>
    </source>
</evidence>
<feature type="repeat" description="PPR" evidence="2">
    <location>
        <begin position="278"/>
        <end position="312"/>
    </location>
</feature>
<evidence type="ECO:0000313" key="3">
    <source>
        <dbReference type="EMBL" id="KAF2318376.1"/>
    </source>
</evidence>
<gene>
    <name evidence="3" type="ORF">GH714_006304</name>
</gene>
<dbReference type="AlphaFoldDB" id="A0A6A6N1D0"/>
<evidence type="ECO:0008006" key="5">
    <source>
        <dbReference type="Google" id="ProtNLM"/>
    </source>
</evidence>
<protein>
    <recommendedName>
        <fullName evidence="5">Pentatricopeptide repeat-containing protein</fullName>
    </recommendedName>
</protein>
<dbReference type="PANTHER" id="PTHR47926">
    <property type="entry name" value="PENTATRICOPEPTIDE REPEAT-CONTAINING PROTEIN"/>
    <property type="match status" value="1"/>
</dbReference>
<keyword evidence="4" id="KW-1185">Reference proteome</keyword>